<dbReference type="eggNOG" id="COG2508">
    <property type="taxonomic scope" value="Bacteria"/>
</dbReference>
<dbReference type="EMBL" id="AJAQ01000035">
    <property type="protein sequence ID" value="EOH91079.1"/>
    <property type="molecule type" value="Genomic_DNA"/>
</dbReference>
<dbReference type="InterPro" id="IPR025736">
    <property type="entry name" value="PucR_C-HTH_dom"/>
</dbReference>
<evidence type="ECO:0000259" key="1">
    <source>
        <dbReference type="Pfam" id="PF13556"/>
    </source>
</evidence>
<dbReference type="PANTHER" id="PTHR33744:SF1">
    <property type="entry name" value="DNA-BINDING TRANSCRIPTIONAL ACTIVATOR ADER"/>
    <property type="match status" value="1"/>
</dbReference>
<dbReference type="PATRIC" id="fig|1158607.3.peg.3615"/>
<comment type="caution">
    <text evidence="2">The sequence shown here is derived from an EMBL/GenBank/DDBJ whole genome shotgun (WGS) entry which is preliminary data.</text>
</comment>
<dbReference type="AlphaFoldDB" id="R2SSM4"/>
<dbReference type="STRING" id="160454.RV10_GL001105"/>
<dbReference type="PANTHER" id="PTHR33744">
    <property type="entry name" value="CARBOHYDRATE DIACID REGULATOR"/>
    <property type="match status" value="1"/>
</dbReference>
<organism evidence="2 3">
    <name type="scientific">Enterococcus pallens ATCC BAA-351</name>
    <dbReference type="NCBI Taxonomy" id="1158607"/>
    <lineage>
        <taxon>Bacteria</taxon>
        <taxon>Bacillati</taxon>
        <taxon>Bacillota</taxon>
        <taxon>Bacilli</taxon>
        <taxon>Lactobacillales</taxon>
        <taxon>Enterococcaceae</taxon>
        <taxon>Enterococcus</taxon>
    </lineage>
</organism>
<gene>
    <name evidence="2" type="ORF">UAU_03618</name>
</gene>
<accession>R2SSM4</accession>
<protein>
    <recommendedName>
        <fullName evidence="1">PucR C-terminal helix-turn-helix domain-containing protein</fullName>
    </recommendedName>
</protein>
<dbReference type="RefSeq" id="WP_010758592.1">
    <property type="nucleotide sequence ID" value="NZ_ASWD01000004.1"/>
</dbReference>
<sequence>MNAYTESMLAEYTNQVISHIAKGCTIEELVVFTYQTFDLSIIVTDPGYRFITYAGDEEVGDPYWHQIIHSGEPTDHTIMEHYINDGLMTAITSSKEALYIDWGVCEDYPQTCGPVYIDSNLEGFVSVLFIDEALLDFSLQLNNLLCQFCTILMRSKNFRLKYAINPVKELLAQKFFDTVNYPTVASLEEYLATVQIEEPFCIAVLSERDQDPVVLSHIESRIVKGRSDILYLVKDQKLYLLFHQLEQKKLESKFSNLVQKYGIYCGISTVFTSLTNRHVYVQQAELAYQTAKLLEQSSCCISFAETLSESLLLQPVQKLLPENIVPKSLQRLMNYDKMHETELAKTLEMYLYQRNDINKTSKALHIHRNTLIYRLNKIRDLTETDIDNPKMAWDLQLAFQAKKILENVNLNLNLIRR</sequence>
<evidence type="ECO:0000313" key="2">
    <source>
        <dbReference type="EMBL" id="EOH91079.1"/>
    </source>
</evidence>
<reference evidence="2 3" key="1">
    <citation type="submission" date="2013-02" db="EMBL/GenBank/DDBJ databases">
        <title>The Genome Sequence of Enterococcus pallens BAA-351.</title>
        <authorList>
            <consortium name="The Broad Institute Genome Sequencing Platform"/>
            <consortium name="The Broad Institute Genome Sequencing Center for Infectious Disease"/>
            <person name="Earl A.M."/>
            <person name="Gilmore M.S."/>
            <person name="Lebreton F."/>
            <person name="Walker B."/>
            <person name="Young S.K."/>
            <person name="Zeng Q."/>
            <person name="Gargeya S."/>
            <person name="Fitzgerald M."/>
            <person name="Haas B."/>
            <person name="Abouelleil A."/>
            <person name="Alvarado L."/>
            <person name="Arachchi H.M."/>
            <person name="Berlin A.M."/>
            <person name="Chapman S.B."/>
            <person name="Dewar J."/>
            <person name="Goldberg J."/>
            <person name="Griggs A."/>
            <person name="Gujja S."/>
            <person name="Hansen M."/>
            <person name="Howarth C."/>
            <person name="Imamovic A."/>
            <person name="Larimer J."/>
            <person name="McCowan C."/>
            <person name="Murphy C."/>
            <person name="Neiman D."/>
            <person name="Pearson M."/>
            <person name="Priest M."/>
            <person name="Roberts A."/>
            <person name="Saif S."/>
            <person name="Shea T."/>
            <person name="Sisk P."/>
            <person name="Sykes S."/>
            <person name="Wortman J."/>
            <person name="Nusbaum C."/>
            <person name="Birren B."/>
        </authorList>
    </citation>
    <scope>NUCLEOTIDE SEQUENCE [LARGE SCALE GENOMIC DNA]</scope>
    <source>
        <strain evidence="2 3">ATCC BAA-351</strain>
    </source>
</reference>
<keyword evidence="3" id="KW-1185">Reference proteome</keyword>
<dbReference type="HOGENOM" id="CLU_035898_0_0_9"/>
<dbReference type="OrthoDB" id="9792148at2"/>
<dbReference type="Gene3D" id="1.10.10.2840">
    <property type="entry name" value="PucR C-terminal helix-turn-helix domain"/>
    <property type="match status" value="1"/>
</dbReference>
<dbReference type="Proteomes" id="UP000013782">
    <property type="component" value="Unassembled WGS sequence"/>
</dbReference>
<dbReference type="InterPro" id="IPR042070">
    <property type="entry name" value="PucR_C-HTH_sf"/>
</dbReference>
<dbReference type="Pfam" id="PF13556">
    <property type="entry name" value="HTH_30"/>
    <property type="match status" value="1"/>
</dbReference>
<proteinExistence type="predicted"/>
<feature type="domain" description="PucR C-terminal helix-turn-helix" evidence="1">
    <location>
        <begin position="343"/>
        <end position="401"/>
    </location>
</feature>
<name>R2SSM4_9ENTE</name>
<evidence type="ECO:0000313" key="3">
    <source>
        <dbReference type="Proteomes" id="UP000013782"/>
    </source>
</evidence>
<dbReference type="InterPro" id="IPR051448">
    <property type="entry name" value="CdaR-like_regulators"/>
</dbReference>